<accession>A0A5D3BY95</accession>
<keyword evidence="2" id="KW-0378">Hydrolase</keyword>
<evidence type="ECO:0000256" key="1">
    <source>
        <dbReference type="ARBA" id="ARBA00022741"/>
    </source>
</evidence>
<feature type="coiled-coil region" evidence="5">
    <location>
        <begin position="762"/>
        <end position="823"/>
    </location>
</feature>
<dbReference type="CDD" id="cd18042">
    <property type="entry name" value="DEXXQc_SETX"/>
    <property type="match status" value="1"/>
</dbReference>
<organism evidence="10 11">
    <name type="scientific">Cucumis melo var. makuwa</name>
    <name type="common">Oriental melon</name>
    <dbReference type="NCBI Taxonomy" id="1194695"/>
    <lineage>
        <taxon>Eukaryota</taxon>
        <taxon>Viridiplantae</taxon>
        <taxon>Streptophyta</taxon>
        <taxon>Embryophyta</taxon>
        <taxon>Tracheophyta</taxon>
        <taxon>Spermatophyta</taxon>
        <taxon>Magnoliopsida</taxon>
        <taxon>eudicotyledons</taxon>
        <taxon>Gunneridae</taxon>
        <taxon>Pentapetalae</taxon>
        <taxon>rosids</taxon>
        <taxon>fabids</taxon>
        <taxon>Cucurbitales</taxon>
        <taxon>Cucurbitaceae</taxon>
        <taxon>Benincaseae</taxon>
        <taxon>Cucumis</taxon>
    </lineage>
</organism>
<dbReference type="EMBL" id="SSTD01014851">
    <property type="protein sequence ID" value="TYK03998.1"/>
    <property type="molecule type" value="Genomic_DNA"/>
</dbReference>
<protein>
    <submittedName>
        <fullName evidence="10">Helicase SEN1 isoform X4</fullName>
    </submittedName>
</protein>
<feature type="compositionally biased region" description="Basic and acidic residues" evidence="6">
    <location>
        <begin position="1396"/>
        <end position="1405"/>
    </location>
</feature>
<reference evidence="10 11" key="1">
    <citation type="submission" date="2019-08" db="EMBL/GenBank/DDBJ databases">
        <title>Draft genome sequences of two oriental melons (Cucumis melo L. var makuwa).</title>
        <authorList>
            <person name="Kwon S.-Y."/>
        </authorList>
    </citation>
    <scope>NUCLEOTIDE SEQUENCE [LARGE SCALE GENOMIC DNA]</scope>
    <source>
        <strain evidence="11">cv. Chang Bougi</strain>
        <tissue evidence="10">Leaf</tissue>
    </source>
</reference>
<dbReference type="InterPro" id="IPR045055">
    <property type="entry name" value="DNA2/NAM7-like"/>
</dbReference>
<feature type="compositionally biased region" description="Basic and acidic residues" evidence="6">
    <location>
        <begin position="1301"/>
        <end position="1330"/>
    </location>
</feature>
<gene>
    <name evidence="10" type="ORF">E5676_scaffold347G001960</name>
</gene>
<sequence>MTCVRLLEIIPIVFERFNPSLVELSGTKMEVKDACGFNWLHDLMDWGKSSLKVVVTYWRRAIISLLNFIKGSCCLSATSTIRAIEHLISLGEDAAATDELTEKVAHLTILLSKSEKHNIVKTNLQTDALVLEDFPSGRKLSTTAFESPGVEDVDVPMLVNSSEAKKEIFGELIVLSDDESKPHVSPTRAFLSESDVGIAPSNENDTRGDFGKSKILVVEPSKYAVDRDQEINDQCSSTFALKERASGNSKASPAMSSFLKSKDVDAKPKEMDSECILSKNVAQNGRINLKVLSNKATGSKSKNQSCETAVSVADCAVLKQVVSDAADDPLEIELNSARNQKTNILKPITIVPKRRVIQLKTPDENRAVHLKRQMIGAKRFKPPRLDDWYRSILELDYFAMIGLTSASEDKSHMVKHLQEVPVCFQSPEQYVEIFRPLILEEFKAQLRNSFVEISSWDEMYLGKISVLSVERVDEFHLVRFAYDDNNSVASKNFAENDLILLTKEPPQKSPQGAHMVGKALSSIKDIPVVPTILNPKTSSIPHDESKVVDLSKLSRPLQQILKSSFNVSQLQAIDVSIGSRNMKNDLELSLVQGPPGTGKTRTILAIVSALLASASQKTNLAASSLNRSLKQDNSRPKISEAVAVARAWQNAALAKQLNADKQRNSISIDCTMKRRVLICAQSNAAVDELVSRISNLGLYDGDGKMYKPYLVRVGNAKTVHPNSLPFYIDSLVDQRLAEERMNSNDAKNDLGTNSSMELRSNLEKLVDRIRYYEVKCANLRDENPDLKSSVENHAGDDEKEMSLKELQSKLRKLYEQKKQIYKDISIAQAFEKKSNEEVKALKHKLRKSILREAEIVVSTLSGCGGDLYAVCAESILSCKFGSSSENTLFDAVVIDEAAQALEPATLIPLQLLKSSAIRCIMVGDPKQLPATVLSNVASKFLYECSMFERLQRAGHPVVMLTRQYRMHPEICHFPSQHFYDGKLLNGDGMSGKNALFHETKGLGPYVFFDIVDGKELRSKSGGAFSLYNEHEADAAVELVKFFKESHPTEFNRVRIGIITPYKCQLSLLRSRFSHSFGASLVVDMEFNTVDGFQGREVDILILSTVRAGDSSPHSGKNSSGIGFVADARRMNVALTRAKLSLWVLGNSRTLHVNPDWGALLKDAKERNLVVSVKKPYDSMFKTTNLRNSNLQTTENNSKTPKHTDNVRARHHAKRSGKKTFESEGKDTPTQCTKTNDIDSSQDNASVKEDAIPPVAGGINRPSKAAKGAVRMEHDRDFESKSGKSAEKKFNKCNTSHGKRKVDREKSSNFDNSERGKVDNHTSKRPKESPQHDTICTNLESSAPLVEESSKEERNNSAAPSRCDTEKELIVKRKKQREAVDAILFSSLIPSKKSEMSMKLISDKKPHSLSNVRGSMKPPKGRKG</sequence>
<feature type="domain" description="DNA2/NAM7 helicase helicase" evidence="7">
    <location>
        <begin position="565"/>
        <end position="935"/>
    </location>
</feature>
<feature type="compositionally biased region" description="Polar residues" evidence="6">
    <location>
        <begin position="1187"/>
        <end position="1198"/>
    </location>
</feature>
<dbReference type="PANTHER" id="PTHR10887:SF495">
    <property type="entry name" value="HELICASE SENATAXIN ISOFORM X1-RELATED"/>
    <property type="match status" value="1"/>
</dbReference>
<dbReference type="InterPro" id="IPR041677">
    <property type="entry name" value="DNA2/NAM7_AAA_11"/>
</dbReference>
<evidence type="ECO:0000256" key="3">
    <source>
        <dbReference type="ARBA" id="ARBA00022806"/>
    </source>
</evidence>
<dbReference type="SUPFAM" id="SSF52540">
    <property type="entry name" value="P-loop containing nucleoside triphosphate hydrolases"/>
    <property type="match status" value="1"/>
</dbReference>
<dbReference type="InterPro" id="IPR047187">
    <property type="entry name" value="SF1_C_Upf1"/>
</dbReference>
<keyword evidence="1" id="KW-0547">Nucleotide-binding</keyword>
<evidence type="ECO:0000259" key="8">
    <source>
        <dbReference type="Pfam" id="PF13087"/>
    </source>
</evidence>
<dbReference type="InterPro" id="IPR056474">
    <property type="entry name" value="SEN1_barrel"/>
</dbReference>
<feature type="region of interest" description="Disordered" evidence="6">
    <location>
        <begin position="1396"/>
        <end position="1423"/>
    </location>
</feature>
<keyword evidence="3 10" id="KW-0347">Helicase</keyword>
<evidence type="ECO:0000256" key="4">
    <source>
        <dbReference type="ARBA" id="ARBA00022840"/>
    </source>
</evidence>
<feature type="compositionally biased region" description="Basic and acidic residues" evidence="6">
    <location>
        <begin position="1269"/>
        <end position="1289"/>
    </location>
</feature>
<dbReference type="InterPro" id="IPR027417">
    <property type="entry name" value="P-loop_NTPase"/>
</dbReference>
<dbReference type="InterPro" id="IPR041679">
    <property type="entry name" value="DNA2/NAM7-like_C"/>
</dbReference>
<evidence type="ECO:0000259" key="7">
    <source>
        <dbReference type="Pfam" id="PF13086"/>
    </source>
</evidence>
<dbReference type="Pfam" id="PF13087">
    <property type="entry name" value="AAA_12"/>
    <property type="match status" value="1"/>
</dbReference>
<dbReference type="PANTHER" id="PTHR10887">
    <property type="entry name" value="DNA2/NAM7 HELICASE FAMILY"/>
    <property type="match status" value="1"/>
</dbReference>
<proteinExistence type="predicted"/>
<feature type="domain" description="DNA2/NAM7 helicase-like C-terminal" evidence="8">
    <location>
        <begin position="942"/>
        <end position="1147"/>
    </location>
</feature>
<dbReference type="GO" id="GO:0005524">
    <property type="term" value="F:ATP binding"/>
    <property type="evidence" value="ECO:0007669"/>
    <property type="project" value="UniProtKB-KW"/>
</dbReference>
<dbReference type="GO" id="GO:0005694">
    <property type="term" value="C:chromosome"/>
    <property type="evidence" value="ECO:0007669"/>
    <property type="project" value="UniProtKB-ARBA"/>
</dbReference>
<dbReference type="Pfam" id="PF23576">
    <property type="entry name" value="SEN1_barrel"/>
    <property type="match status" value="1"/>
</dbReference>
<name>A0A5D3BY95_CUCMM</name>
<evidence type="ECO:0000313" key="11">
    <source>
        <dbReference type="Proteomes" id="UP000321947"/>
    </source>
</evidence>
<feature type="compositionally biased region" description="Polar residues" evidence="6">
    <location>
        <begin position="1227"/>
        <end position="1244"/>
    </location>
</feature>
<dbReference type="Pfam" id="PF13086">
    <property type="entry name" value="AAA_11"/>
    <property type="match status" value="1"/>
</dbReference>
<feature type="compositionally biased region" description="Basic residues" evidence="6">
    <location>
        <begin position="1208"/>
        <end position="1217"/>
    </location>
</feature>
<feature type="region of interest" description="Disordered" evidence="6">
    <location>
        <begin position="1187"/>
        <end position="1368"/>
    </location>
</feature>
<dbReference type="Proteomes" id="UP000321947">
    <property type="component" value="Unassembled WGS sequence"/>
</dbReference>
<dbReference type="CDD" id="cd18808">
    <property type="entry name" value="SF1_C_Upf1"/>
    <property type="match status" value="1"/>
</dbReference>
<dbReference type="GO" id="GO:0004386">
    <property type="term" value="F:helicase activity"/>
    <property type="evidence" value="ECO:0007669"/>
    <property type="project" value="UniProtKB-KW"/>
</dbReference>
<keyword evidence="5" id="KW-0175">Coiled coil</keyword>
<dbReference type="FunFam" id="3.40.50.300:FF:000326">
    <property type="entry name" value="P-loop containing nucleoside triphosphate hydrolase"/>
    <property type="match status" value="1"/>
</dbReference>
<evidence type="ECO:0000259" key="9">
    <source>
        <dbReference type="Pfam" id="PF23576"/>
    </source>
</evidence>
<evidence type="ECO:0000256" key="2">
    <source>
        <dbReference type="ARBA" id="ARBA00022801"/>
    </source>
</evidence>
<feature type="compositionally biased region" description="Polar residues" evidence="6">
    <location>
        <begin position="1331"/>
        <end position="1340"/>
    </location>
</feature>
<evidence type="ECO:0000313" key="10">
    <source>
        <dbReference type="EMBL" id="TYK03998.1"/>
    </source>
</evidence>
<dbReference type="Gene3D" id="3.40.50.300">
    <property type="entry name" value="P-loop containing nucleotide triphosphate hydrolases"/>
    <property type="match status" value="2"/>
</dbReference>
<comment type="caution">
    <text evidence="10">The sequence shown here is derived from an EMBL/GenBank/DDBJ whole genome shotgun (WGS) entry which is preliminary data.</text>
</comment>
<feature type="domain" description="Helicase SEN1 beta-barrel" evidence="9">
    <location>
        <begin position="459"/>
        <end position="520"/>
    </location>
</feature>
<dbReference type="GO" id="GO:0016787">
    <property type="term" value="F:hydrolase activity"/>
    <property type="evidence" value="ECO:0007669"/>
    <property type="project" value="UniProtKB-KW"/>
</dbReference>
<evidence type="ECO:0000256" key="5">
    <source>
        <dbReference type="SAM" id="Coils"/>
    </source>
</evidence>
<keyword evidence="4" id="KW-0067">ATP-binding</keyword>
<evidence type="ECO:0000256" key="6">
    <source>
        <dbReference type="SAM" id="MobiDB-lite"/>
    </source>
</evidence>